<dbReference type="GO" id="GO:0008374">
    <property type="term" value="F:O-acyltransferase activity"/>
    <property type="evidence" value="ECO:0007669"/>
    <property type="project" value="TreeGrafter"/>
</dbReference>
<comment type="similarity">
    <text evidence="1">Belongs to the transferase hexapeptide repeat family.</text>
</comment>
<evidence type="ECO:0000256" key="1">
    <source>
        <dbReference type="ARBA" id="ARBA00007274"/>
    </source>
</evidence>
<evidence type="ECO:0008006" key="6">
    <source>
        <dbReference type="Google" id="ProtNLM"/>
    </source>
</evidence>
<name>A0A642UST4_9ASCO</name>
<evidence type="ECO:0000256" key="3">
    <source>
        <dbReference type="SAM" id="MobiDB-lite"/>
    </source>
</evidence>
<dbReference type="SUPFAM" id="SSF51161">
    <property type="entry name" value="Trimeric LpxA-like enzymes"/>
    <property type="match status" value="1"/>
</dbReference>
<dbReference type="VEuPathDB" id="FungiDB:TRICI_005384"/>
<organism evidence="4 5">
    <name type="scientific">Trichomonascus ciferrii</name>
    <dbReference type="NCBI Taxonomy" id="44093"/>
    <lineage>
        <taxon>Eukaryota</taxon>
        <taxon>Fungi</taxon>
        <taxon>Dikarya</taxon>
        <taxon>Ascomycota</taxon>
        <taxon>Saccharomycotina</taxon>
        <taxon>Dipodascomycetes</taxon>
        <taxon>Dipodascales</taxon>
        <taxon>Trichomonascaceae</taxon>
        <taxon>Trichomonascus</taxon>
        <taxon>Trichomonascus ciferrii complex</taxon>
    </lineage>
</organism>
<dbReference type="PANTHER" id="PTHR23416">
    <property type="entry name" value="SIALIC ACID SYNTHASE-RELATED"/>
    <property type="match status" value="1"/>
</dbReference>
<dbReference type="EMBL" id="SWFS01000425">
    <property type="protein sequence ID" value="KAA8904687.1"/>
    <property type="molecule type" value="Genomic_DNA"/>
</dbReference>
<dbReference type="Gene3D" id="2.160.10.10">
    <property type="entry name" value="Hexapeptide repeat proteins"/>
    <property type="match status" value="1"/>
</dbReference>
<dbReference type="Proteomes" id="UP000761534">
    <property type="component" value="Unassembled WGS sequence"/>
</dbReference>
<keyword evidence="2" id="KW-0808">Transferase</keyword>
<sequence length="154" mass="17166">MGGDRDIFERLRDGETIEGGDAQAGRMLAESYATKALVLQMNSTADPAEVRRLLGEITGKEVDESVHVFTPLYINYGKNTKIGKNVFINFDCVFLDLGGITIDDGVLIAPSEPTVRRTSSPSVGKNLPRSWPYPRQKGRLDRSQCYNLTRRNCR</sequence>
<dbReference type="InterPro" id="IPR011004">
    <property type="entry name" value="Trimer_LpxA-like_sf"/>
</dbReference>
<keyword evidence="5" id="KW-1185">Reference proteome</keyword>
<comment type="caution">
    <text evidence="4">The sequence shown here is derived from an EMBL/GenBank/DDBJ whole genome shotgun (WGS) entry which is preliminary data.</text>
</comment>
<gene>
    <name evidence="4" type="ORF">TRICI_005384</name>
</gene>
<protein>
    <recommendedName>
        <fullName evidence="6">Maltose/galactoside acetyltransferase domain-containing protein</fullName>
    </recommendedName>
</protein>
<feature type="region of interest" description="Disordered" evidence="3">
    <location>
        <begin position="113"/>
        <end position="133"/>
    </location>
</feature>
<dbReference type="OrthoDB" id="25818at2759"/>
<evidence type="ECO:0000313" key="4">
    <source>
        <dbReference type="EMBL" id="KAA8904687.1"/>
    </source>
</evidence>
<dbReference type="InterPro" id="IPR051159">
    <property type="entry name" value="Hexapeptide_acetyltransf"/>
</dbReference>
<accession>A0A642UST4</accession>
<dbReference type="AlphaFoldDB" id="A0A642UST4"/>
<reference evidence="4" key="1">
    <citation type="journal article" date="2019" name="G3 (Bethesda)">
        <title>Genome Assemblies of Two Rare Opportunistic Yeast Pathogens: Diutina rugosa (syn. Candida rugosa) and Trichomonascus ciferrii (syn. Candida ciferrii).</title>
        <authorList>
            <person name="Mixao V."/>
            <person name="Saus E."/>
            <person name="Hansen A.P."/>
            <person name="Lass-Florl C."/>
            <person name="Gabaldon T."/>
        </authorList>
    </citation>
    <scope>NUCLEOTIDE SEQUENCE</scope>
    <source>
        <strain evidence="4">CBS 4856</strain>
    </source>
</reference>
<proteinExistence type="inferred from homology"/>
<evidence type="ECO:0000313" key="5">
    <source>
        <dbReference type="Proteomes" id="UP000761534"/>
    </source>
</evidence>
<dbReference type="PANTHER" id="PTHR23416:SF23">
    <property type="entry name" value="ACETYLTRANSFERASE C18B11.09C-RELATED"/>
    <property type="match status" value="1"/>
</dbReference>
<evidence type="ECO:0000256" key="2">
    <source>
        <dbReference type="ARBA" id="ARBA00022679"/>
    </source>
</evidence>